<evidence type="ECO:0000313" key="1">
    <source>
        <dbReference type="EMBL" id="KAH3729280.1"/>
    </source>
</evidence>
<protein>
    <submittedName>
        <fullName evidence="1">Uncharacterized protein</fullName>
    </submittedName>
</protein>
<name>A0A9D4HSC3_DREPO</name>
<accession>A0A9D4HSC3</accession>
<dbReference type="AlphaFoldDB" id="A0A9D4HSC3"/>
<dbReference type="EMBL" id="JAIWYP010000012">
    <property type="protein sequence ID" value="KAH3729280.1"/>
    <property type="molecule type" value="Genomic_DNA"/>
</dbReference>
<reference evidence="1" key="2">
    <citation type="submission" date="2020-11" db="EMBL/GenBank/DDBJ databases">
        <authorList>
            <person name="McCartney M.A."/>
            <person name="Auch B."/>
            <person name="Kono T."/>
            <person name="Mallez S."/>
            <person name="Becker A."/>
            <person name="Gohl D.M."/>
            <person name="Silverstein K.A.T."/>
            <person name="Koren S."/>
            <person name="Bechman K.B."/>
            <person name="Herman A."/>
            <person name="Abrahante J.E."/>
            <person name="Garbe J."/>
        </authorList>
    </citation>
    <scope>NUCLEOTIDE SEQUENCE</scope>
    <source>
        <strain evidence="1">Duluth1</strain>
        <tissue evidence="1">Whole animal</tissue>
    </source>
</reference>
<gene>
    <name evidence="1" type="ORF">DPMN_055247</name>
</gene>
<keyword evidence="2" id="KW-1185">Reference proteome</keyword>
<organism evidence="1 2">
    <name type="scientific">Dreissena polymorpha</name>
    <name type="common">Zebra mussel</name>
    <name type="synonym">Mytilus polymorpha</name>
    <dbReference type="NCBI Taxonomy" id="45954"/>
    <lineage>
        <taxon>Eukaryota</taxon>
        <taxon>Metazoa</taxon>
        <taxon>Spiralia</taxon>
        <taxon>Lophotrochozoa</taxon>
        <taxon>Mollusca</taxon>
        <taxon>Bivalvia</taxon>
        <taxon>Autobranchia</taxon>
        <taxon>Heteroconchia</taxon>
        <taxon>Euheterodonta</taxon>
        <taxon>Imparidentia</taxon>
        <taxon>Neoheterodontei</taxon>
        <taxon>Myida</taxon>
        <taxon>Dreissenoidea</taxon>
        <taxon>Dreissenidae</taxon>
        <taxon>Dreissena</taxon>
    </lineage>
</organism>
<dbReference type="Proteomes" id="UP000828390">
    <property type="component" value="Unassembled WGS sequence"/>
</dbReference>
<reference evidence="1" key="1">
    <citation type="journal article" date="2019" name="bioRxiv">
        <title>The Genome of the Zebra Mussel, Dreissena polymorpha: A Resource for Invasive Species Research.</title>
        <authorList>
            <person name="McCartney M.A."/>
            <person name="Auch B."/>
            <person name="Kono T."/>
            <person name="Mallez S."/>
            <person name="Zhang Y."/>
            <person name="Obille A."/>
            <person name="Becker A."/>
            <person name="Abrahante J.E."/>
            <person name="Garbe J."/>
            <person name="Badalamenti J.P."/>
            <person name="Herman A."/>
            <person name="Mangelson H."/>
            <person name="Liachko I."/>
            <person name="Sullivan S."/>
            <person name="Sone E.D."/>
            <person name="Koren S."/>
            <person name="Silverstein K.A.T."/>
            <person name="Beckman K.B."/>
            <person name="Gohl D.M."/>
        </authorList>
    </citation>
    <scope>NUCLEOTIDE SEQUENCE</scope>
    <source>
        <strain evidence="1">Duluth1</strain>
        <tissue evidence="1">Whole animal</tissue>
    </source>
</reference>
<evidence type="ECO:0000313" key="2">
    <source>
        <dbReference type="Proteomes" id="UP000828390"/>
    </source>
</evidence>
<sequence length="68" mass="7640">MLKIGQDLHSLHSKQAAITDIAVSNECRVTDIESTIEIMQLDIEALHDQIGSKYDTLAVLFDEIEQLK</sequence>
<proteinExistence type="predicted"/>
<comment type="caution">
    <text evidence="1">The sequence shown here is derived from an EMBL/GenBank/DDBJ whole genome shotgun (WGS) entry which is preliminary data.</text>
</comment>